<evidence type="ECO:0000256" key="4">
    <source>
        <dbReference type="ARBA" id="ARBA00023295"/>
    </source>
</evidence>
<dbReference type="GO" id="GO:0004767">
    <property type="term" value="F:sphingomyelin phosphodiesterase activity"/>
    <property type="evidence" value="ECO:0007669"/>
    <property type="project" value="UniProtKB-EC"/>
</dbReference>
<protein>
    <submittedName>
        <fullName evidence="8">Sphingomyelin phosphodiesterase A</fullName>
    </submittedName>
</protein>
<name>A0AA35RD95_GEOBA</name>
<evidence type="ECO:0000256" key="3">
    <source>
        <dbReference type="ARBA" id="ARBA00023180"/>
    </source>
</evidence>
<dbReference type="Gene3D" id="3.60.21.10">
    <property type="match status" value="1"/>
</dbReference>
<keyword evidence="1" id="KW-0378">Hydrolase</keyword>
<keyword evidence="3" id="KW-0325">Glycoprotein</keyword>
<keyword evidence="6" id="KW-0732">Signal</keyword>
<proteinExistence type="predicted"/>
<dbReference type="InterPro" id="IPR008139">
    <property type="entry name" value="SaposinB_dom"/>
</dbReference>
<dbReference type="SMART" id="SM00741">
    <property type="entry name" value="SapB"/>
    <property type="match status" value="1"/>
</dbReference>
<dbReference type="SUPFAM" id="SSF47862">
    <property type="entry name" value="Saposin"/>
    <property type="match status" value="1"/>
</dbReference>
<dbReference type="PANTHER" id="PTHR10340">
    <property type="entry name" value="SPHINGOMYELIN PHOSPHODIESTERASE"/>
    <property type="match status" value="1"/>
</dbReference>
<feature type="chain" id="PRO_5041387869" evidence="6">
    <location>
        <begin position="28"/>
        <end position="407"/>
    </location>
</feature>
<accession>A0AA35RD95</accession>
<comment type="caution">
    <text evidence="8">The sequence shown here is derived from an EMBL/GenBank/DDBJ whole genome shotgun (WGS) entry which is preliminary data.</text>
</comment>
<keyword evidence="2" id="KW-1015">Disulfide bond</keyword>
<gene>
    <name evidence="8" type="ORF">GBAR_LOCUS6147</name>
</gene>
<evidence type="ECO:0000256" key="6">
    <source>
        <dbReference type="SAM" id="SignalP"/>
    </source>
</evidence>
<dbReference type="PROSITE" id="PS50015">
    <property type="entry name" value="SAP_B"/>
    <property type="match status" value="1"/>
</dbReference>
<evidence type="ECO:0000313" key="9">
    <source>
        <dbReference type="Proteomes" id="UP001174909"/>
    </source>
</evidence>
<evidence type="ECO:0000256" key="2">
    <source>
        <dbReference type="ARBA" id="ARBA00023157"/>
    </source>
</evidence>
<dbReference type="Pfam" id="PF00149">
    <property type="entry name" value="Metallophos"/>
    <property type="match status" value="1"/>
</dbReference>
<sequence>MASGRVLLELLVSLAAALVVCLQQCSGVPVDPRQQVVQLLEKGNHEDLAKYDLCLVCEGVVEVVKLYLERNASVDEVIPVVEPLCLVYMNKTNGYNGTFMCPGILKSYLPIVLYVVAEGALDPADVCYIIHLCNSSSHAQSSSPLLSLLETSWHKRQWTPTHSLPGALEGNSLREEPAVRGAGKRGGRLEKKGGDPIVFLQLSDIHLDQLFAEGSPSICNLYLCCRTWYSGTGPAGHYGDFNCDLPLATLEVVVEAIAQLDPQPDFIIYTGDNSPHDVWNETWTGEYQATEFLISYLAEKLPQRHIYPALGNHETFPESEYIGTLPQYQELTRKMADYWQKLVPLPQSALDTIADGAYYTTLIEDKLRVLSFNSDYGYTINFYTHLNGRNAYFTRQQEWIVGHTSKG</sequence>
<dbReference type="EMBL" id="CASHTH010000919">
    <property type="protein sequence ID" value="CAI8009079.1"/>
    <property type="molecule type" value="Genomic_DNA"/>
</dbReference>
<evidence type="ECO:0000313" key="8">
    <source>
        <dbReference type="EMBL" id="CAI8009079.1"/>
    </source>
</evidence>
<comment type="catalytic activity">
    <reaction evidence="5">
        <text>a sphingomyelin + H2O = phosphocholine + an N-acylsphing-4-enine + H(+)</text>
        <dbReference type="Rhea" id="RHEA:19253"/>
        <dbReference type="ChEBI" id="CHEBI:15377"/>
        <dbReference type="ChEBI" id="CHEBI:15378"/>
        <dbReference type="ChEBI" id="CHEBI:17636"/>
        <dbReference type="ChEBI" id="CHEBI:52639"/>
        <dbReference type="ChEBI" id="CHEBI:295975"/>
        <dbReference type="EC" id="3.1.4.12"/>
    </reaction>
    <physiologicalReaction direction="left-to-right" evidence="5">
        <dbReference type="Rhea" id="RHEA:19254"/>
    </physiologicalReaction>
</comment>
<dbReference type="InterPro" id="IPR011001">
    <property type="entry name" value="Saposin-like"/>
</dbReference>
<feature type="signal peptide" evidence="6">
    <location>
        <begin position="1"/>
        <end position="27"/>
    </location>
</feature>
<dbReference type="Gene3D" id="1.10.225.10">
    <property type="entry name" value="Saposin-like"/>
    <property type="match status" value="1"/>
</dbReference>
<dbReference type="SUPFAM" id="SSF56300">
    <property type="entry name" value="Metallo-dependent phosphatases"/>
    <property type="match status" value="1"/>
</dbReference>
<dbReference type="AlphaFoldDB" id="A0AA35RD95"/>
<dbReference type="InterPro" id="IPR029052">
    <property type="entry name" value="Metallo-depent_PP-like"/>
</dbReference>
<evidence type="ECO:0000256" key="5">
    <source>
        <dbReference type="ARBA" id="ARBA00047268"/>
    </source>
</evidence>
<dbReference type="GO" id="GO:0016798">
    <property type="term" value="F:hydrolase activity, acting on glycosyl bonds"/>
    <property type="evidence" value="ECO:0007669"/>
    <property type="project" value="UniProtKB-KW"/>
</dbReference>
<dbReference type="Proteomes" id="UP001174909">
    <property type="component" value="Unassembled WGS sequence"/>
</dbReference>
<dbReference type="InterPro" id="IPR004843">
    <property type="entry name" value="Calcineurin-like_PHP"/>
</dbReference>
<dbReference type="PANTHER" id="PTHR10340:SF57">
    <property type="entry name" value="METALLOPHOS DOMAIN-CONTAINING PROTEIN"/>
    <property type="match status" value="1"/>
</dbReference>
<keyword evidence="4" id="KW-0326">Glycosidase</keyword>
<evidence type="ECO:0000256" key="1">
    <source>
        <dbReference type="ARBA" id="ARBA00022801"/>
    </source>
</evidence>
<reference evidence="8" key="1">
    <citation type="submission" date="2023-03" db="EMBL/GenBank/DDBJ databases">
        <authorList>
            <person name="Steffen K."/>
            <person name="Cardenas P."/>
        </authorList>
    </citation>
    <scope>NUCLEOTIDE SEQUENCE</scope>
</reference>
<keyword evidence="9" id="KW-1185">Reference proteome</keyword>
<evidence type="ECO:0000259" key="7">
    <source>
        <dbReference type="PROSITE" id="PS50015"/>
    </source>
</evidence>
<feature type="domain" description="Saposin B-type" evidence="7">
    <location>
        <begin position="50"/>
        <end position="137"/>
    </location>
</feature>
<organism evidence="8 9">
    <name type="scientific">Geodia barretti</name>
    <name type="common">Barrett's horny sponge</name>
    <dbReference type="NCBI Taxonomy" id="519541"/>
    <lineage>
        <taxon>Eukaryota</taxon>
        <taxon>Metazoa</taxon>
        <taxon>Porifera</taxon>
        <taxon>Demospongiae</taxon>
        <taxon>Heteroscleromorpha</taxon>
        <taxon>Tetractinellida</taxon>
        <taxon>Astrophorina</taxon>
        <taxon>Geodiidae</taxon>
        <taxon>Geodia</taxon>
    </lineage>
</organism>